<feature type="domain" description="EF-hand" evidence="3">
    <location>
        <begin position="108"/>
        <end position="132"/>
    </location>
</feature>
<dbReference type="InterPro" id="IPR018247">
    <property type="entry name" value="EF_Hand_1_Ca_BS"/>
</dbReference>
<dbReference type="Pfam" id="PF13499">
    <property type="entry name" value="EF-hand_7"/>
    <property type="match status" value="2"/>
</dbReference>
<dbReference type="InterPro" id="IPR011992">
    <property type="entry name" value="EF-hand-dom_pair"/>
</dbReference>
<feature type="non-terminal residue" evidence="4">
    <location>
        <position position="132"/>
    </location>
</feature>
<feature type="domain" description="EF-hand" evidence="3">
    <location>
        <begin position="1"/>
        <end position="34"/>
    </location>
</feature>
<dbReference type="PANTHER" id="PTHR23048">
    <property type="entry name" value="MYOSIN LIGHT CHAIN 1, 3"/>
    <property type="match status" value="1"/>
</dbReference>
<organism evidence="4 5">
    <name type="scientific">Porites evermanni</name>
    <dbReference type="NCBI Taxonomy" id="104178"/>
    <lineage>
        <taxon>Eukaryota</taxon>
        <taxon>Metazoa</taxon>
        <taxon>Cnidaria</taxon>
        <taxon>Anthozoa</taxon>
        <taxon>Hexacorallia</taxon>
        <taxon>Scleractinia</taxon>
        <taxon>Fungiina</taxon>
        <taxon>Poritidae</taxon>
        <taxon>Porites</taxon>
    </lineage>
</organism>
<protein>
    <recommendedName>
        <fullName evidence="3">EF-hand domain-containing protein</fullName>
    </recommendedName>
</protein>
<evidence type="ECO:0000313" key="5">
    <source>
        <dbReference type="Proteomes" id="UP001159427"/>
    </source>
</evidence>
<dbReference type="InterPro" id="IPR050230">
    <property type="entry name" value="CALM/Myosin/TropC-like"/>
</dbReference>
<name>A0ABN8RE38_9CNID</name>
<gene>
    <name evidence="4" type="ORF">PEVE_00010644</name>
</gene>
<evidence type="ECO:0000256" key="2">
    <source>
        <dbReference type="ARBA" id="ARBA00022837"/>
    </source>
</evidence>
<dbReference type="Proteomes" id="UP001159427">
    <property type="component" value="Unassembled WGS sequence"/>
</dbReference>
<reference evidence="4 5" key="1">
    <citation type="submission" date="2022-05" db="EMBL/GenBank/DDBJ databases">
        <authorList>
            <consortium name="Genoscope - CEA"/>
            <person name="William W."/>
        </authorList>
    </citation>
    <scope>NUCLEOTIDE SEQUENCE [LARGE SCALE GENOMIC DNA]</scope>
</reference>
<dbReference type="CDD" id="cd00051">
    <property type="entry name" value="EFh"/>
    <property type="match status" value="2"/>
</dbReference>
<dbReference type="SUPFAM" id="SSF47473">
    <property type="entry name" value="EF-hand"/>
    <property type="match status" value="1"/>
</dbReference>
<evidence type="ECO:0000259" key="3">
    <source>
        <dbReference type="PROSITE" id="PS50222"/>
    </source>
</evidence>
<keyword evidence="1" id="KW-0677">Repeat</keyword>
<evidence type="ECO:0000313" key="4">
    <source>
        <dbReference type="EMBL" id="CAH3176447.1"/>
    </source>
</evidence>
<keyword evidence="2" id="KW-0106">Calcium</keyword>
<feature type="domain" description="EF-hand" evidence="3">
    <location>
        <begin position="72"/>
        <end position="107"/>
    </location>
</feature>
<dbReference type="PANTHER" id="PTHR23048:SF0">
    <property type="entry name" value="CALMODULIN LIKE 3"/>
    <property type="match status" value="1"/>
</dbReference>
<dbReference type="EMBL" id="CALNXI010001759">
    <property type="protein sequence ID" value="CAH3176447.1"/>
    <property type="molecule type" value="Genomic_DNA"/>
</dbReference>
<comment type="caution">
    <text evidence="4">The sequence shown here is derived from an EMBL/GenBank/DDBJ whole genome shotgun (WGS) entry which is preliminary data.</text>
</comment>
<feature type="domain" description="EF-hand" evidence="3">
    <location>
        <begin position="35"/>
        <end position="70"/>
    </location>
</feature>
<sequence length="132" mass="14918">LLEFKEAFSLFDKDGDGTITPKELGTVMRSLGQNPTEAELQDMINEVYTDGNGKIDFPEFLTMMARKMKDYDGEMEIQEIFRVFDKDGNGFISAAELRLVMSNLGEKLTDEEVDEMIRKADINGDGQVNYEG</sequence>
<dbReference type="SMART" id="SM00054">
    <property type="entry name" value="EFh"/>
    <property type="match status" value="4"/>
</dbReference>
<dbReference type="PROSITE" id="PS00018">
    <property type="entry name" value="EF_HAND_1"/>
    <property type="match status" value="2"/>
</dbReference>
<keyword evidence="5" id="KW-1185">Reference proteome</keyword>
<dbReference type="Gene3D" id="1.10.238.10">
    <property type="entry name" value="EF-hand"/>
    <property type="match status" value="2"/>
</dbReference>
<feature type="non-terminal residue" evidence="4">
    <location>
        <position position="1"/>
    </location>
</feature>
<dbReference type="InterPro" id="IPR002048">
    <property type="entry name" value="EF_hand_dom"/>
</dbReference>
<proteinExistence type="predicted"/>
<evidence type="ECO:0000256" key="1">
    <source>
        <dbReference type="ARBA" id="ARBA00022737"/>
    </source>
</evidence>
<accession>A0ABN8RE38</accession>
<dbReference type="PROSITE" id="PS50222">
    <property type="entry name" value="EF_HAND_2"/>
    <property type="match status" value="4"/>
</dbReference>